<feature type="signal peptide" evidence="2">
    <location>
        <begin position="1"/>
        <end position="15"/>
    </location>
</feature>
<organism evidence="3 4">
    <name type="scientific">Aliikangiella coralliicola</name>
    <dbReference type="NCBI Taxonomy" id="2592383"/>
    <lineage>
        <taxon>Bacteria</taxon>
        <taxon>Pseudomonadati</taxon>
        <taxon>Pseudomonadota</taxon>
        <taxon>Gammaproteobacteria</taxon>
        <taxon>Oceanospirillales</taxon>
        <taxon>Pleioneaceae</taxon>
        <taxon>Aliikangiella</taxon>
    </lineage>
</organism>
<dbReference type="PRINTS" id="PR00081">
    <property type="entry name" value="GDHRDH"/>
</dbReference>
<dbReference type="InterPro" id="IPR052184">
    <property type="entry name" value="SDR_enzymes"/>
</dbReference>
<comment type="similarity">
    <text evidence="1">Belongs to the short-chain dehydrogenases/reductases (SDR) family.</text>
</comment>
<keyword evidence="2" id="KW-0732">Signal</keyword>
<dbReference type="Pfam" id="PF00106">
    <property type="entry name" value="adh_short"/>
    <property type="match status" value="1"/>
</dbReference>
<name>A0A545UES9_9GAMM</name>
<dbReference type="PANTHER" id="PTHR45458:SF1">
    <property type="entry name" value="SHORT CHAIN DEHYDROGENASE"/>
    <property type="match status" value="1"/>
</dbReference>
<dbReference type="Gene3D" id="3.40.50.720">
    <property type="entry name" value="NAD(P)-binding Rossmann-like Domain"/>
    <property type="match status" value="1"/>
</dbReference>
<keyword evidence="4" id="KW-1185">Reference proteome</keyword>
<dbReference type="InterPro" id="IPR002347">
    <property type="entry name" value="SDR_fam"/>
</dbReference>
<dbReference type="CDD" id="cd05325">
    <property type="entry name" value="carb_red_sniffer_like_SDR_c"/>
    <property type="match status" value="1"/>
</dbReference>
<dbReference type="InterPro" id="IPR036291">
    <property type="entry name" value="NAD(P)-bd_dom_sf"/>
</dbReference>
<proteinExistence type="inferred from homology"/>
<evidence type="ECO:0000313" key="4">
    <source>
        <dbReference type="Proteomes" id="UP000315439"/>
    </source>
</evidence>
<gene>
    <name evidence="3" type="ORF">FLL46_11240</name>
</gene>
<evidence type="ECO:0000313" key="3">
    <source>
        <dbReference type="EMBL" id="TQV87945.1"/>
    </source>
</evidence>
<dbReference type="PRINTS" id="PR00080">
    <property type="entry name" value="SDRFAMILY"/>
</dbReference>
<dbReference type="EMBL" id="VIKS01000006">
    <property type="protein sequence ID" value="TQV87945.1"/>
    <property type="molecule type" value="Genomic_DNA"/>
</dbReference>
<dbReference type="PANTHER" id="PTHR45458">
    <property type="entry name" value="SHORT-CHAIN DEHYDROGENASE/REDUCTASE SDR"/>
    <property type="match status" value="1"/>
</dbReference>
<feature type="chain" id="PRO_5021751273" evidence="2">
    <location>
        <begin position="16"/>
        <end position="275"/>
    </location>
</feature>
<protein>
    <submittedName>
        <fullName evidence="3">SDR family oxidoreductase</fullName>
    </submittedName>
</protein>
<dbReference type="SUPFAM" id="SSF51735">
    <property type="entry name" value="NAD(P)-binding Rossmann-fold domains"/>
    <property type="match status" value="1"/>
</dbReference>
<evidence type="ECO:0000256" key="1">
    <source>
        <dbReference type="RuleBase" id="RU000363"/>
    </source>
</evidence>
<dbReference type="Proteomes" id="UP000315439">
    <property type="component" value="Unassembled WGS sequence"/>
</dbReference>
<accession>A0A545UES9</accession>
<evidence type="ECO:0000256" key="2">
    <source>
        <dbReference type="SAM" id="SignalP"/>
    </source>
</evidence>
<dbReference type="AlphaFoldDB" id="A0A545UES9"/>
<dbReference type="OrthoDB" id="5786478at2"/>
<dbReference type="GO" id="GO:0016616">
    <property type="term" value="F:oxidoreductase activity, acting on the CH-OH group of donors, NAD or NADP as acceptor"/>
    <property type="evidence" value="ECO:0007669"/>
    <property type="project" value="TreeGrafter"/>
</dbReference>
<reference evidence="3 4" key="1">
    <citation type="submission" date="2019-07" db="EMBL/GenBank/DDBJ databases">
        <title>Draft genome for Aliikangiella sp. M105.</title>
        <authorList>
            <person name="Wang G."/>
        </authorList>
    </citation>
    <scope>NUCLEOTIDE SEQUENCE [LARGE SCALE GENOMIC DNA]</scope>
    <source>
        <strain evidence="3 4">M105</strain>
    </source>
</reference>
<dbReference type="RefSeq" id="WP_142893606.1">
    <property type="nucleotide sequence ID" value="NZ_ML660163.1"/>
</dbReference>
<comment type="caution">
    <text evidence="3">The sequence shown here is derived from an EMBL/GenBank/DDBJ whole genome shotgun (WGS) entry which is preliminary data.</text>
</comment>
<sequence length="275" mass="29832">MKRIFLLTAMFIVLAATSFSTISQVNVSQANTSKITTSKVATSSKAATAAKATVLITGANRGIGLALAEKFHQQGFHVIATARKPQKADKLKKLGVQIEQLDIIDPKSIAALKHRLGNMPIDILINNAGIGGHSTRKFSDLNVERLMRVLNVNSLGALRVIQAMLPNLEKSNKKIIASVSSKMGSIELNTSGGVLGYRASKTALNSFNKSLSIEYADRGYVFVVLHPGWVRTDMTSDRATYSTQESAAGLFKVISNLKREDNGRFFDLHGKALSW</sequence>